<dbReference type="CDD" id="cd13125">
    <property type="entry name" value="MATE_like_10"/>
    <property type="match status" value="1"/>
</dbReference>
<keyword evidence="6" id="KW-0813">Transport</keyword>
<accession>A0AAI9GMU2</accession>
<comment type="similarity">
    <text evidence="6">Belongs to the polysaccharide transport (PST) (TC 2.A.66.2) family.</text>
</comment>
<dbReference type="InterPro" id="IPR044550">
    <property type="entry name" value="WzxE"/>
</dbReference>
<dbReference type="PANTHER" id="PTHR30250:SF30">
    <property type="entry name" value="LIPID III FLIPPASE"/>
    <property type="match status" value="1"/>
</dbReference>
<evidence type="ECO:0000256" key="3">
    <source>
        <dbReference type="ARBA" id="ARBA00022692"/>
    </source>
</evidence>
<feature type="transmembrane region" description="Helical" evidence="6">
    <location>
        <begin position="150"/>
        <end position="170"/>
    </location>
</feature>
<dbReference type="NCBIfam" id="NF011679">
    <property type="entry name" value="PRK15099.1"/>
    <property type="match status" value="1"/>
</dbReference>
<dbReference type="EMBL" id="ABLOKC030000022">
    <property type="protein sequence ID" value="EML1472891.1"/>
    <property type="molecule type" value="Genomic_DNA"/>
</dbReference>
<keyword evidence="4 6" id="KW-1133">Transmembrane helix</keyword>
<comment type="subunit">
    <text evidence="6">Probably part of a complex composed of WzxE, WzyE and WzzE.</text>
</comment>
<comment type="caution">
    <text evidence="7">The sequence shown here is derived from an EMBL/GenBank/DDBJ whole genome shotgun (WGS) entry which is preliminary data.</text>
</comment>
<reference evidence="7" key="1">
    <citation type="submission" date="2024-02" db="EMBL/GenBank/DDBJ databases">
        <authorList>
            <consortium name="Clinical and Environmental Microbiology Branch: Whole genome sequencing antimicrobial resistance pathogens in the healthcare setting"/>
        </authorList>
    </citation>
    <scope>NUCLEOTIDE SEQUENCE</scope>
    <source>
        <strain evidence="7">2021DK-00143</strain>
    </source>
</reference>
<feature type="transmembrane region" description="Helical" evidence="6">
    <location>
        <begin position="334"/>
        <end position="355"/>
    </location>
</feature>
<keyword evidence="5 6" id="KW-0472">Membrane</keyword>
<comment type="function">
    <text evidence="6">Mediates the transbilayer movement of Und-PP-GlcNAc-ManNAcA-Fuc4NAc (lipid III) from the inner to the outer leaflet of the cytoplasmic membrane during the assembly of enterobacterial common antigen (ECA).</text>
</comment>
<dbReference type="Pfam" id="PF01943">
    <property type="entry name" value="Polysacc_synt"/>
    <property type="match status" value="1"/>
</dbReference>
<dbReference type="GO" id="GO:0005886">
    <property type="term" value="C:plasma membrane"/>
    <property type="evidence" value="ECO:0007669"/>
    <property type="project" value="UniProtKB-SubCell"/>
</dbReference>
<evidence type="ECO:0000256" key="4">
    <source>
        <dbReference type="ARBA" id="ARBA00022989"/>
    </source>
</evidence>
<evidence type="ECO:0000256" key="1">
    <source>
        <dbReference type="ARBA" id="ARBA00004651"/>
    </source>
</evidence>
<feature type="transmembrane region" description="Helical" evidence="6">
    <location>
        <begin position="263"/>
        <end position="284"/>
    </location>
</feature>
<feature type="transmembrane region" description="Helical" evidence="6">
    <location>
        <begin position="362"/>
        <end position="382"/>
    </location>
</feature>
<dbReference type="GO" id="GO:0009246">
    <property type="term" value="P:enterobacterial common antigen biosynthetic process"/>
    <property type="evidence" value="ECO:0007669"/>
    <property type="project" value="UniProtKB-UniRule"/>
</dbReference>
<evidence type="ECO:0000256" key="2">
    <source>
        <dbReference type="ARBA" id="ARBA00022475"/>
    </source>
</evidence>
<dbReference type="AlphaFoldDB" id="A0AAI9GMU2"/>
<proteinExistence type="inferred from homology"/>
<keyword evidence="3 6" id="KW-0812">Transmembrane</keyword>
<evidence type="ECO:0000313" key="7">
    <source>
        <dbReference type="EMBL" id="EML1472891.1"/>
    </source>
</evidence>
<name>A0AAI9GMU2_PLUGE</name>
<sequence length="416" mass="44594">MSLAKASVWTAASTLVKIGAGLLVVKLLAVSYGPSGIGQAGNFRQLVTVLGVLAGAGIFNGVTKYVAQYRDEPQQLRGVVGTASAMVLGFSTLLAIAFVLAAAPISRALFGHDHYQGLVRLVALVQLGIAWANLLLALLKGFRDAAGNALALIAGSLIGVLAYLLCWKVGGYQGALLGLALVPALAVVPAAVMLARRRAIPFAYLRPRWDAVLAGQLGKFTLMALITSVTLPVAYVMMRNLLAAHYSWDEVGIWQGVSSISDAYLQFITASFSVYLLPTLSRLTAKSDITREIGKALKFVLPAVAAASLTVWLLRDFAIWLLFSAKFTAMRDLFAWQLVGDVLKVGAYVYGYLVIARASLRLYVLAEISQFALLTAFSHWLIPSHGAAGAAQAYMATYIVYFALCSSVFLIWRKRA</sequence>
<keyword evidence="2 6" id="KW-1003">Cell membrane</keyword>
<feature type="transmembrane region" description="Helical" evidence="6">
    <location>
        <begin position="117"/>
        <end position="138"/>
    </location>
</feature>
<evidence type="ECO:0000256" key="5">
    <source>
        <dbReference type="ARBA" id="ARBA00023136"/>
    </source>
</evidence>
<dbReference type="RefSeq" id="WP_048288398.1">
    <property type="nucleotide sequence ID" value="NZ_CACVCI010000001.1"/>
</dbReference>
<dbReference type="InterPro" id="IPR032896">
    <property type="entry name" value="WzxE_Proteobacteria"/>
</dbReference>
<feature type="transmembrane region" description="Helical" evidence="6">
    <location>
        <begin position="217"/>
        <end position="238"/>
    </location>
</feature>
<feature type="transmembrane region" description="Helical" evidence="6">
    <location>
        <begin position="296"/>
        <end position="314"/>
    </location>
</feature>
<organism evidence="7">
    <name type="scientific">Pluralibacter gergoviae</name>
    <name type="common">Enterobacter gergoviae</name>
    <dbReference type="NCBI Taxonomy" id="61647"/>
    <lineage>
        <taxon>Bacteria</taxon>
        <taxon>Pseudomonadati</taxon>
        <taxon>Pseudomonadota</taxon>
        <taxon>Gammaproteobacteria</taxon>
        <taxon>Enterobacterales</taxon>
        <taxon>Enterobacteriaceae</taxon>
        <taxon>Pluralibacter</taxon>
    </lineage>
</organism>
<feature type="transmembrane region" description="Helical" evidence="6">
    <location>
        <begin position="394"/>
        <end position="412"/>
    </location>
</feature>
<evidence type="ECO:0000256" key="6">
    <source>
        <dbReference type="HAMAP-Rule" id="MF_02024"/>
    </source>
</evidence>
<keyword evidence="6" id="KW-0997">Cell inner membrane</keyword>
<dbReference type="InterPro" id="IPR050833">
    <property type="entry name" value="Poly_Biosynth_Transport"/>
</dbReference>
<dbReference type="InterPro" id="IPR002797">
    <property type="entry name" value="Polysacc_synth"/>
</dbReference>
<feature type="transmembrane region" description="Helical" evidence="6">
    <location>
        <begin position="45"/>
        <end position="67"/>
    </location>
</feature>
<comment type="pathway">
    <text evidence="6">Bacterial outer membrane biogenesis; enterobacterial common antigen biosynthesis.</text>
</comment>
<feature type="transmembrane region" description="Helical" evidence="6">
    <location>
        <begin position="79"/>
        <end position="105"/>
    </location>
</feature>
<protein>
    <recommendedName>
        <fullName evidence="6">Lipid III flippase</fullName>
    </recommendedName>
</protein>
<dbReference type="HAMAP" id="MF_02024">
    <property type="entry name" value="WzxE"/>
    <property type="match status" value="1"/>
</dbReference>
<dbReference type="PANTHER" id="PTHR30250">
    <property type="entry name" value="PST FAMILY PREDICTED COLANIC ACID TRANSPORTER"/>
    <property type="match status" value="1"/>
</dbReference>
<feature type="transmembrane region" description="Helical" evidence="6">
    <location>
        <begin position="12"/>
        <end position="33"/>
    </location>
</feature>
<gene>
    <name evidence="6 7" type="primary">wzxE</name>
    <name evidence="7" type="ORF">QEG54_003673</name>
</gene>
<feature type="transmembrane region" description="Helical" evidence="6">
    <location>
        <begin position="176"/>
        <end position="196"/>
    </location>
</feature>
<comment type="subcellular location">
    <subcellularLocation>
        <location evidence="6">Cell inner membrane</location>
        <topology evidence="6">Multi-pass membrane protein</topology>
    </subcellularLocation>
    <subcellularLocation>
        <location evidence="1">Cell membrane</location>
        <topology evidence="1">Multi-pass membrane protein</topology>
    </subcellularLocation>
</comment>